<proteinExistence type="predicted"/>
<sequence>MIRKATLLAALSAALLAPLVAVTPGSAAAKPALTTVQRQGYTVTISSITPEAPRNLTDEIKITGTVRNDTGAPVTGLQVRLRYSNQRLTDRAAMAAYQNDQSTQTLPENVSTRNSYMDLEPLAAGGTAQWTITATPVQLGLSQFGVYPIAVDVAQYSVPQAAQRTFLTYAPATPQKLPRNKIAIALPVIDQPHRATDDAAFVDDKLSQSLAGRGRLADLARIAQSAPSTVTWVFDPALLDDVNRMSKGYSVKTKDGEEKKPASAEAAQWLTTMRSALAASPVVATPYADPDVAALAHQGLDTQTQRAVELGGQTARTLLNRNAKTNLAWPADGVLDPDALDLLSVSDVDTVLLNATNLPPQQALLTTPDAAATLDSVNGPVTALVADAELSRLFEPGTGTSVALSTQRFVAETAMIASEPGQVTPRSLVIAPSRRWNPNPALVTALVKAAGRLPWLQPATLESLKPAKTSTPRAGLTYTDQDRKEELSRKYLDPVKDIWSKSQLTSLIMQQKTQSRFDAAVLRLTSSAWRNSTRAGRSVTNEVKKAVDGRLAEIKITGASPDSPKTLAGSNGVVPISVKNELGVPIELYIDIKSDNPELLTVNFAQPEPLTIGGGQSGTVQVQMNAAPDTSGDATVTVQLKTADGQPYGKPQRLTIRTTGYTGIALVIVGAALTVMLAAVVTRLLRRRSQRKLARAAKNRESETV</sequence>
<evidence type="ECO:0000256" key="1">
    <source>
        <dbReference type="SAM" id="Phobius"/>
    </source>
</evidence>
<dbReference type="InterPro" id="IPR046112">
    <property type="entry name" value="DUF6049"/>
</dbReference>
<organism evidence="3 4">
    <name type="scientific">Nonomuraea monospora</name>
    <dbReference type="NCBI Taxonomy" id="568818"/>
    <lineage>
        <taxon>Bacteria</taxon>
        <taxon>Bacillati</taxon>
        <taxon>Actinomycetota</taxon>
        <taxon>Actinomycetes</taxon>
        <taxon>Streptosporangiales</taxon>
        <taxon>Streptosporangiaceae</taxon>
        <taxon>Nonomuraea</taxon>
    </lineage>
</organism>
<dbReference type="EMBL" id="BAAAQX010000030">
    <property type="protein sequence ID" value="GAA2213002.1"/>
    <property type="molecule type" value="Genomic_DNA"/>
</dbReference>
<keyword evidence="4" id="KW-1185">Reference proteome</keyword>
<reference evidence="3 4" key="1">
    <citation type="journal article" date="2019" name="Int. J. Syst. Evol. Microbiol.">
        <title>The Global Catalogue of Microorganisms (GCM) 10K type strain sequencing project: providing services to taxonomists for standard genome sequencing and annotation.</title>
        <authorList>
            <consortium name="The Broad Institute Genomics Platform"/>
            <consortium name="The Broad Institute Genome Sequencing Center for Infectious Disease"/>
            <person name="Wu L."/>
            <person name="Ma J."/>
        </authorList>
    </citation>
    <scope>NUCLEOTIDE SEQUENCE [LARGE SCALE GENOMIC DNA]</scope>
    <source>
        <strain evidence="3 4">JCM 16114</strain>
    </source>
</reference>
<gene>
    <name evidence="3" type="ORF">GCM10009850_084640</name>
</gene>
<feature type="signal peptide" evidence="2">
    <location>
        <begin position="1"/>
        <end position="29"/>
    </location>
</feature>
<keyword evidence="1" id="KW-1133">Transmembrane helix</keyword>
<evidence type="ECO:0000313" key="3">
    <source>
        <dbReference type="EMBL" id="GAA2213002.1"/>
    </source>
</evidence>
<feature type="transmembrane region" description="Helical" evidence="1">
    <location>
        <begin position="660"/>
        <end position="685"/>
    </location>
</feature>
<evidence type="ECO:0000256" key="2">
    <source>
        <dbReference type="SAM" id="SignalP"/>
    </source>
</evidence>
<accession>A0ABN3CU66</accession>
<evidence type="ECO:0000313" key="4">
    <source>
        <dbReference type="Proteomes" id="UP001499843"/>
    </source>
</evidence>
<dbReference type="RefSeq" id="WP_344488021.1">
    <property type="nucleotide sequence ID" value="NZ_BAAAQX010000030.1"/>
</dbReference>
<dbReference type="Pfam" id="PF19516">
    <property type="entry name" value="DUF6049"/>
    <property type="match status" value="1"/>
</dbReference>
<comment type="caution">
    <text evidence="3">The sequence shown here is derived from an EMBL/GenBank/DDBJ whole genome shotgun (WGS) entry which is preliminary data.</text>
</comment>
<keyword evidence="1" id="KW-0472">Membrane</keyword>
<feature type="chain" id="PRO_5046019801" evidence="2">
    <location>
        <begin position="30"/>
        <end position="705"/>
    </location>
</feature>
<keyword evidence="1" id="KW-0812">Transmembrane</keyword>
<protein>
    <submittedName>
        <fullName evidence="3">DUF6049 family protein</fullName>
    </submittedName>
</protein>
<keyword evidence="2" id="KW-0732">Signal</keyword>
<name>A0ABN3CU66_9ACTN</name>
<dbReference type="Proteomes" id="UP001499843">
    <property type="component" value="Unassembled WGS sequence"/>
</dbReference>